<dbReference type="PROSITE" id="PS51270">
    <property type="entry name" value="ZF_CTCHY"/>
    <property type="match status" value="1"/>
</dbReference>
<dbReference type="PANTHER" id="PTHR45856:SF11">
    <property type="entry name" value="FUNGAL LIPASE-LIKE DOMAIN-CONTAINING PROTEIN"/>
    <property type="match status" value="1"/>
</dbReference>
<dbReference type="GO" id="GO:0006629">
    <property type="term" value="P:lipid metabolic process"/>
    <property type="evidence" value="ECO:0007669"/>
    <property type="project" value="InterPro"/>
</dbReference>
<dbReference type="SUPFAM" id="SSF53474">
    <property type="entry name" value="alpha/beta-Hydrolases"/>
    <property type="match status" value="1"/>
</dbReference>
<dbReference type="SUPFAM" id="SSF57850">
    <property type="entry name" value="RING/U-box"/>
    <property type="match status" value="1"/>
</dbReference>
<dbReference type="SMART" id="SM00184">
    <property type="entry name" value="RING"/>
    <property type="match status" value="1"/>
</dbReference>
<dbReference type="Pfam" id="PF01764">
    <property type="entry name" value="Lipase_3"/>
    <property type="match status" value="1"/>
</dbReference>
<keyword evidence="4 9" id="KW-0863">Zinc-finger</keyword>
<dbReference type="AlphaFoldDB" id="A0A834T0N9"/>
<keyword evidence="6" id="KW-0378">Hydrolase</keyword>
<dbReference type="InterPro" id="IPR018957">
    <property type="entry name" value="Znf_C3HC4_RING-type"/>
</dbReference>
<dbReference type="InterPro" id="IPR002921">
    <property type="entry name" value="Fungal_lipase-type"/>
</dbReference>
<evidence type="ECO:0000256" key="3">
    <source>
        <dbReference type="ARBA" id="ARBA00022723"/>
    </source>
</evidence>
<name>A0A834T0N9_9FABA</name>
<keyword evidence="3" id="KW-0479">Metal-binding</keyword>
<dbReference type="InterPro" id="IPR029058">
    <property type="entry name" value="AB_hydrolase_fold"/>
</dbReference>
<dbReference type="Proteomes" id="UP000634136">
    <property type="component" value="Unassembled WGS sequence"/>
</dbReference>
<keyword evidence="14" id="KW-1185">Reference proteome</keyword>
<dbReference type="CDD" id="cd00519">
    <property type="entry name" value="Lipase_3"/>
    <property type="match status" value="1"/>
</dbReference>
<accession>A0A834T0N9</accession>
<comment type="caution">
    <text evidence="13">The sequence shown here is derived from an EMBL/GenBank/DDBJ whole genome shotgun (WGS) entry which is preliminary data.</text>
</comment>
<evidence type="ECO:0000256" key="7">
    <source>
        <dbReference type="ARBA" id="ARBA00022833"/>
    </source>
</evidence>
<evidence type="ECO:0000256" key="8">
    <source>
        <dbReference type="ARBA" id="ARBA00023242"/>
    </source>
</evidence>
<evidence type="ECO:0000256" key="6">
    <source>
        <dbReference type="ARBA" id="ARBA00022801"/>
    </source>
</evidence>
<feature type="domain" description="CTCHY-type" evidence="12">
    <location>
        <begin position="432"/>
        <end position="496"/>
    </location>
</feature>
<dbReference type="InterPro" id="IPR037274">
    <property type="entry name" value="Znf_CHY_sf"/>
</dbReference>
<dbReference type="EMBL" id="JAAIUW010000010">
    <property type="protein sequence ID" value="KAF7813684.1"/>
    <property type="molecule type" value="Genomic_DNA"/>
</dbReference>
<comment type="pathway">
    <text evidence="2">Protein modification; protein ubiquitination.</text>
</comment>
<evidence type="ECO:0000256" key="4">
    <source>
        <dbReference type="ARBA" id="ARBA00022771"/>
    </source>
</evidence>
<dbReference type="Gene3D" id="3.30.40.10">
    <property type="entry name" value="Zinc/RING finger domain, C3HC4 (zinc finger)"/>
    <property type="match status" value="1"/>
</dbReference>
<evidence type="ECO:0000256" key="5">
    <source>
        <dbReference type="ARBA" id="ARBA00022786"/>
    </source>
</evidence>
<dbReference type="PANTHER" id="PTHR45856">
    <property type="entry name" value="ALPHA/BETA-HYDROLASES SUPERFAMILY PROTEIN"/>
    <property type="match status" value="1"/>
</dbReference>
<keyword evidence="7" id="KW-0862">Zinc</keyword>
<dbReference type="FunFam" id="2.20.28.10:FF:000009">
    <property type="entry name" value="RING finger and CHY zinc finger domain-containing protein 1"/>
    <property type="match status" value="1"/>
</dbReference>
<comment type="subcellular location">
    <subcellularLocation>
        <location evidence="1">Nucleus</location>
    </subcellularLocation>
</comment>
<keyword evidence="8" id="KW-0539">Nucleus</keyword>
<dbReference type="InterPro" id="IPR037275">
    <property type="entry name" value="Znf_CTCHY_sf"/>
</dbReference>
<dbReference type="InterPro" id="IPR017921">
    <property type="entry name" value="Znf_CTCHY"/>
</dbReference>
<dbReference type="GO" id="GO:0008270">
    <property type="term" value="F:zinc ion binding"/>
    <property type="evidence" value="ECO:0007669"/>
    <property type="project" value="UniProtKB-KW"/>
</dbReference>
<proteinExistence type="predicted"/>
<dbReference type="InterPro" id="IPR001841">
    <property type="entry name" value="Znf_RING"/>
</dbReference>
<dbReference type="InterPro" id="IPR008913">
    <property type="entry name" value="Znf_CHY"/>
</dbReference>
<dbReference type="InterPro" id="IPR039512">
    <property type="entry name" value="RCHY1_zinc-ribbon"/>
</dbReference>
<evidence type="ECO:0000313" key="14">
    <source>
        <dbReference type="Proteomes" id="UP000634136"/>
    </source>
</evidence>
<evidence type="ECO:0000256" key="9">
    <source>
        <dbReference type="PROSITE-ProRule" id="PRU00601"/>
    </source>
</evidence>
<evidence type="ECO:0000259" key="12">
    <source>
        <dbReference type="PROSITE" id="PS51270"/>
    </source>
</evidence>
<feature type="domain" description="CHY-type" evidence="11">
    <location>
        <begin position="362"/>
        <end position="430"/>
    </location>
</feature>
<dbReference type="PROSITE" id="PS50089">
    <property type="entry name" value="ZF_RING_2"/>
    <property type="match status" value="1"/>
</dbReference>
<gene>
    <name evidence="13" type="ORF">G2W53_034660</name>
</gene>
<evidence type="ECO:0000259" key="10">
    <source>
        <dbReference type="PROSITE" id="PS50089"/>
    </source>
</evidence>
<dbReference type="Pfam" id="PF00097">
    <property type="entry name" value="zf-C3HC4"/>
    <property type="match status" value="1"/>
</dbReference>
<organism evidence="13 14">
    <name type="scientific">Senna tora</name>
    <dbReference type="NCBI Taxonomy" id="362788"/>
    <lineage>
        <taxon>Eukaryota</taxon>
        <taxon>Viridiplantae</taxon>
        <taxon>Streptophyta</taxon>
        <taxon>Embryophyta</taxon>
        <taxon>Tracheophyta</taxon>
        <taxon>Spermatophyta</taxon>
        <taxon>Magnoliopsida</taxon>
        <taxon>eudicotyledons</taxon>
        <taxon>Gunneridae</taxon>
        <taxon>Pentapetalae</taxon>
        <taxon>rosids</taxon>
        <taxon>fabids</taxon>
        <taxon>Fabales</taxon>
        <taxon>Fabaceae</taxon>
        <taxon>Caesalpinioideae</taxon>
        <taxon>Cassia clade</taxon>
        <taxon>Senna</taxon>
    </lineage>
</organism>
<reference evidence="13" key="1">
    <citation type="submission" date="2020-09" db="EMBL/GenBank/DDBJ databases">
        <title>Genome-Enabled Discovery of Anthraquinone Biosynthesis in Senna tora.</title>
        <authorList>
            <person name="Kang S.-H."/>
            <person name="Pandey R.P."/>
            <person name="Lee C.-M."/>
            <person name="Sim J.-S."/>
            <person name="Jeong J.-T."/>
            <person name="Choi B.-S."/>
            <person name="Jung M."/>
            <person name="Ginzburg D."/>
            <person name="Zhao K."/>
            <person name="Won S.Y."/>
            <person name="Oh T.-J."/>
            <person name="Yu Y."/>
            <person name="Kim N.-H."/>
            <person name="Lee O.R."/>
            <person name="Lee T.-H."/>
            <person name="Bashyal P."/>
            <person name="Kim T.-S."/>
            <person name="Lee W.-H."/>
            <person name="Kawkins C."/>
            <person name="Kim C.-K."/>
            <person name="Kim J.S."/>
            <person name="Ahn B.O."/>
            <person name="Rhee S.Y."/>
            <person name="Sohng J.K."/>
        </authorList>
    </citation>
    <scope>NUCLEOTIDE SEQUENCE</scope>
    <source>
        <tissue evidence="13">Leaf</tissue>
    </source>
</reference>
<dbReference type="Gene3D" id="2.20.28.10">
    <property type="match status" value="1"/>
</dbReference>
<evidence type="ECO:0000259" key="11">
    <source>
        <dbReference type="PROSITE" id="PS51266"/>
    </source>
</evidence>
<dbReference type="Gene3D" id="3.40.50.1820">
    <property type="entry name" value="alpha/beta hydrolase"/>
    <property type="match status" value="1"/>
</dbReference>
<dbReference type="OrthoDB" id="426718at2759"/>
<evidence type="ECO:0000256" key="1">
    <source>
        <dbReference type="ARBA" id="ARBA00004123"/>
    </source>
</evidence>
<keyword evidence="5" id="KW-0833">Ubl conjugation pathway</keyword>
<sequence>MLSSFGFITYNSLPGFRRVWGKLHGYCWLPVYVCWPFRVGEVRDMKHELESKQKSHHPFYNHTLATILVEYASAVYISDLTELFTWTCSRCGGFTKGFEIIELVVDVQHCLQGFVGVANDPNAIVIAFRGTQERSIRNWIEDLVWKQLDINYPGMPDAMVHYGFYYAYHNTTMRPAILDAVRRAKKFYGDIPIIVTGHSMGGAMAAFCGLDLTVNENAQNIQVMTFGQPRVGNAAFASYYSKLVPRTIRVTHENDIVPHLPPYYSYFPHKTYHHFPREVWLYSLGFGSLVYSAEKLCDASGEDPSCCRSVSGNSISDHLIYFGVKMGSEKPACGIMKVLDSYSVRDPMGNLIMSRDPAASLLELNTKKAWLTEQNEFFQKPDRTGRIVYISMLTNICDRHELERQHVEQVVCAVCDTEQPVAQVCTNCGVRMGEYFCGICKFFDDDIGKQQFHCHDCGICRVGGRENYFHCKKCGSCYSVGLRDNHSCVENSMRHHCPICYEYLFDSLKDTTVMKCGHTMHYECCQEMIRRDKYCCPICSKSVIDMSRTWKRIDEEVEATVMPPDYRDRKVWILCNDCNDTTEVYFHIIGQKCGHCRSYNTRAIAPPVLPHS</sequence>
<dbReference type="PROSITE" id="PS51266">
    <property type="entry name" value="ZF_CHY"/>
    <property type="match status" value="1"/>
</dbReference>
<dbReference type="Pfam" id="PF14599">
    <property type="entry name" value="zinc_ribbon_6"/>
    <property type="match status" value="1"/>
</dbReference>
<dbReference type="SUPFAM" id="SSF161219">
    <property type="entry name" value="CHY zinc finger-like"/>
    <property type="match status" value="1"/>
</dbReference>
<feature type="domain" description="RING-type" evidence="10">
    <location>
        <begin position="497"/>
        <end position="540"/>
    </location>
</feature>
<evidence type="ECO:0000256" key="2">
    <source>
        <dbReference type="ARBA" id="ARBA00004906"/>
    </source>
</evidence>
<dbReference type="InterPro" id="IPR051218">
    <property type="entry name" value="Sec_MonoDiacylglyc_Lipase"/>
</dbReference>
<dbReference type="CDD" id="cd16464">
    <property type="entry name" value="RING-H2_Pirh2-like"/>
    <property type="match status" value="1"/>
</dbReference>
<dbReference type="GO" id="GO:0016787">
    <property type="term" value="F:hydrolase activity"/>
    <property type="evidence" value="ECO:0007669"/>
    <property type="project" value="UniProtKB-KW"/>
</dbReference>
<protein>
    <submittedName>
        <fullName evidence="13">Lipase-like</fullName>
    </submittedName>
</protein>
<dbReference type="GO" id="GO:0005634">
    <property type="term" value="C:nucleus"/>
    <property type="evidence" value="ECO:0007669"/>
    <property type="project" value="UniProtKB-SubCell"/>
</dbReference>
<dbReference type="InterPro" id="IPR013083">
    <property type="entry name" value="Znf_RING/FYVE/PHD"/>
</dbReference>
<evidence type="ECO:0000313" key="13">
    <source>
        <dbReference type="EMBL" id="KAF7813684.1"/>
    </source>
</evidence>
<dbReference type="SUPFAM" id="SSF161245">
    <property type="entry name" value="Zinc hairpin stack"/>
    <property type="match status" value="1"/>
</dbReference>